<evidence type="ECO:0000313" key="1">
    <source>
        <dbReference type="EMBL" id="KAG0249210.1"/>
    </source>
</evidence>
<reference evidence="1" key="1">
    <citation type="journal article" date="2020" name="Fungal Divers.">
        <title>Resolving the Mortierellaceae phylogeny through synthesis of multi-gene phylogenetics and phylogenomics.</title>
        <authorList>
            <person name="Vandepol N."/>
            <person name="Liber J."/>
            <person name="Desiro A."/>
            <person name="Na H."/>
            <person name="Kennedy M."/>
            <person name="Barry K."/>
            <person name="Grigoriev I.V."/>
            <person name="Miller A.N."/>
            <person name="O'Donnell K."/>
            <person name="Stajich J.E."/>
            <person name="Bonito G."/>
        </authorList>
    </citation>
    <scope>NUCLEOTIDE SEQUENCE</scope>
    <source>
        <strain evidence="1">BC1065</strain>
    </source>
</reference>
<gene>
    <name evidence="1" type="ORF">DFQ27_000295</name>
</gene>
<dbReference type="OrthoDB" id="2418184at2759"/>
<dbReference type="EMBL" id="JAAAJB010001050">
    <property type="protein sequence ID" value="KAG0249210.1"/>
    <property type="molecule type" value="Genomic_DNA"/>
</dbReference>
<accession>A0A9P6PMT0</accession>
<proteinExistence type="predicted"/>
<sequence>MVSIDFDCLARVIEHINYPRVLFSLLTVNEDVFLLVARKLYRYPARYVLDGFIKPLVVVRGLLQLSPASDSDTQALRRTFGVLLRTESDLPLMHDYLKYFCTFLRLPCLLFEELYELGSNIFMTEIDRYIELAPRLSSIVKIRFYGLREVHVERAKAF</sequence>
<evidence type="ECO:0000313" key="2">
    <source>
        <dbReference type="Proteomes" id="UP000807716"/>
    </source>
</evidence>
<keyword evidence="2" id="KW-1185">Reference proteome</keyword>
<organism evidence="1 2">
    <name type="scientific">Actinomortierella ambigua</name>
    <dbReference type="NCBI Taxonomy" id="1343610"/>
    <lineage>
        <taxon>Eukaryota</taxon>
        <taxon>Fungi</taxon>
        <taxon>Fungi incertae sedis</taxon>
        <taxon>Mucoromycota</taxon>
        <taxon>Mortierellomycotina</taxon>
        <taxon>Mortierellomycetes</taxon>
        <taxon>Mortierellales</taxon>
        <taxon>Mortierellaceae</taxon>
        <taxon>Actinomortierella</taxon>
    </lineage>
</organism>
<comment type="caution">
    <text evidence="1">The sequence shown here is derived from an EMBL/GenBank/DDBJ whole genome shotgun (WGS) entry which is preliminary data.</text>
</comment>
<dbReference type="Proteomes" id="UP000807716">
    <property type="component" value="Unassembled WGS sequence"/>
</dbReference>
<protein>
    <submittedName>
        <fullName evidence="1">Uncharacterized protein</fullName>
    </submittedName>
</protein>
<feature type="non-terminal residue" evidence="1">
    <location>
        <position position="158"/>
    </location>
</feature>
<name>A0A9P6PMT0_9FUNG</name>
<dbReference type="AlphaFoldDB" id="A0A9P6PMT0"/>